<sequence>MNAAWTSQAPWRQLREAPYEHDLFALLRWIDARAGAAQLLGRTGHPTEEPVRLAQKASLAFAPASVAGLSEPEGRAAQLSIYGFGLFGPNGPLPLHLTEYARERERMAADPTLVAFADLFHHRLITLFYRAWADSQVTATLDRPGEARFDAHLASLLGMGLPAQKRPGAIGLHARYCQAGHLGRQSRNPEGLRAILRSYFEIPVNVIEHVTHWVRLADADRLALGNAGMGLGQGSTLGVAVRDAQSRFRLVLGPLTLDDYRRFLPGGEHVAALVEWVHEFVGMDLSWDVQLVLADEQKPMAALSQMQPLGLSTWLGKRPANPARATGAHLPRATDAHLPRTKGAHLILDYTARAANKRAAPRPNAHLQRGTLHV</sequence>
<comment type="caution">
    <text evidence="1">The sequence shown here is derived from an EMBL/GenBank/DDBJ whole genome shotgun (WGS) entry which is preliminary data.</text>
</comment>
<name>A0ABX0NGV2_9BURK</name>
<dbReference type="PANTHER" id="PTHR35564:SF4">
    <property type="entry name" value="CYTOPLASMIC PROTEIN"/>
    <property type="match status" value="1"/>
</dbReference>
<dbReference type="Proteomes" id="UP000621455">
    <property type="component" value="Unassembled WGS sequence"/>
</dbReference>
<evidence type="ECO:0000313" key="2">
    <source>
        <dbReference type="Proteomes" id="UP000621455"/>
    </source>
</evidence>
<gene>
    <name evidence="1" type="primary">tssG</name>
    <name evidence="1" type="ORF">F2P44_23875</name>
</gene>
<accession>A0ABX0NGV2</accession>
<dbReference type="NCBIfam" id="TIGR03347">
    <property type="entry name" value="VI_chp_1"/>
    <property type="match status" value="1"/>
</dbReference>
<reference evidence="1 2" key="1">
    <citation type="submission" date="2019-10" db="EMBL/GenBank/DDBJ databases">
        <title>Taxonomy of Antarctic Massilia spp.: description of Massilia rubra sp. nov., Massilia aquatica sp. nov., Massilia mucilaginosa sp. nov., Massilia frigida sp. nov. isolated from streams, lakes and regoliths.</title>
        <authorList>
            <person name="Holochova P."/>
            <person name="Sedlacek I."/>
            <person name="Kralova S."/>
            <person name="Maslanova I."/>
            <person name="Busse H.-J."/>
            <person name="Stankova E."/>
            <person name="Vrbovska V."/>
            <person name="Kovarovic V."/>
            <person name="Bartak M."/>
            <person name="Svec P."/>
            <person name="Pantucek R."/>
        </authorList>
    </citation>
    <scope>NUCLEOTIDE SEQUENCE [LARGE SCALE GENOMIC DNA]</scope>
    <source>
        <strain evidence="1 2">CCM 8695</strain>
    </source>
</reference>
<evidence type="ECO:0000313" key="1">
    <source>
        <dbReference type="EMBL" id="NHZ82294.1"/>
    </source>
</evidence>
<proteinExistence type="predicted"/>
<dbReference type="Pfam" id="PF06996">
    <property type="entry name" value="T6SS_TssG"/>
    <property type="match status" value="1"/>
</dbReference>
<organism evidence="1 2">
    <name type="scientific">Massilia frigida</name>
    <dbReference type="NCBI Taxonomy" id="2609281"/>
    <lineage>
        <taxon>Bacteria</taxon>
        <taxon>Pseudomonadati</taxon>
        <taxon>Pseudomonadota</taxon>
        <taxon>Betaproteobacteria</taxon>
        <taxon>Burkholderiales</taxon>
        <taxon>Oxalobacteraceae</taxon>
        <taxon>Telluria group</taxon>
        <taxon>Massilia</taxon>
    </lineage>
</organism>
<dbReference type="PANTHER" id="PTHR35564">
    <property type="match status" value="1"/>
</dbReference>
<dbReference type="InterPro" id="IPR010732">
    <property type="entry name" value="T6SS_TssG-like"/>
</dbReference>
<protein>
    <submittedName>
        <fullName evidence="1">Type VI secretion system baseplate subunit TssG</fullName>
    </submittedName>
</protein>
<dbReference type="RefSeq" id="WP_167090176.1">
    <property type="nucleotide sequence ID" value="NZ_WHJG01000031.1"/>
</dbReference>
<dbReference type="EMBL" id="WHJG01000031">
    <property type="protein sequence ID" value="NHZ82294.1"/>
    <property type="molecule type" value="Genomic_DNA"/>
</dbReference>
<keyword evidence="2" id="KW-1185">Reference proteome</keyword>